<reference evidence="2" key="1">
    <citation type="submission" date="2016-09" db="EMBL/GenBank/DDBJ databases">
        <authorList>
            <person name="Greninger A.L."/>
            <person name="Jerome K.R."/>
            <person name="Mcnair B."/>
            <person name="Wallis C."/>
            <person name="Fang F."/>
        </authorList>
    </citation>
    <scope>NUCLEOTIDE SEQUENCE [LARGE SCALE GENOMIC DNA]</scope>
    <source>
        <strain evidence="2">M6</strain>
    </source>
</reference>
<dbReference type="AlphaFoldDB" id="A0A1E3RPR7"/>
<dbReference type="InterPro" id="IPR029465">
    <property type="entry name" value="ATPgrasp_TupA"/>
</dbReference>
<dbReference type="EMBL" id="MIHA01000002">
    <property type="protein sequence ID" value="ODQ91850.1"/>
    <property type="molecule type" value="Genomic_DNA"/>
</dbReference>
<keyword evidence="2" id="KW-1185">Reference proteome</keyword>
<comment type="caution">
    <text evidence="1">The sequence shown here is derived from an EMBL/GenBank/DDBJ whole genome shotgun (WGS) entry which is preliminary data.</text>
</comment>
<dbReference type="Pfam" id="PF14305">
    <property type="entry name" value="ATPgrasp_TupA"/>
    <property type="match status" value="1"/>
</dbReference>
<sequence length="302" mass="34744">MPFLANRPAPPKLLAAHRRMLAALPVPLVRQAFHLTMIHRLGNFEDPQTFNEKVNWRILYDRRERIVAACDKMRMKEMARAACPGSDLQIPEILWSGTDLRDAPDLRTLPPWVLKPNHSSGHALFGPNRDTDVEALIEETRDWWKRTPLELGEWGYSRSRPLLLLEERIPTSDGHPPADYKFFVFDGRVEMIQVNSGRFGDQTATFLDANWNRLPVRWRIRPVADEPRPAELDAMLEIASTLGADWDFIRIDLYAVDGVVWFGEYTPYPGGGLLRYKPPSFDAEQGRHWKLPDLESVRDGQP</sequence>
<gene>
    <name evidence="1" type="ORF">BHQ18_03050</name>
</gene>
<evidence type="ECO:0000313" key="1">
    <source>
        <dbReference type="EMBL" id="ODQ91850.1"/>
    </source>
</evidence>
<dbReference type="STRING" id="1776.BHQ18_03050"/>
<proteinExistence type="predicted"/>
<dbReference type="Proteomes" id="UP000094053">
    <property type="component" value="Unassembled WGS sequence"/>
</dbReference>
<dbReference type="SUPFAM" id="SSF56059">
    <property type="entry name" value="Glutathione synthetase ATP-binding domain-like"/>
    <property type="match status" value="1"/>
</dbReference>
<protein>
    <recommendedName>
        <fullName evidence="3">Teichuronopeptide biosynthesis TupA-like protein</fullName>
    </recommendedName>
</protein>
<dbReference type="OrthoDB" id="9791827at2"/>
<organism evidence="1 2">
    <name type="scientific">Mycolicibacterium flavescens</name>
    <name type="common">Mycobacterium flavescens</name>
    <dbReference type="NCBI Taxonomy" id="1776"/>
    <lineage>
        <taxon>Bacteria</taxon>
        <taxon>Bacillati</taxon>
        <taxon>Actinomycetota</taxon>
        <taxon>Actinomycetes</taxon>
        <taxon>Mycobacteriales</taxon>
        <taxon>Mycobacteriaceae</taxon>
        <taxon>Mycolicibacterium</taxon>
    </lineage>
</organism>
<dbReference type="RefSeq" id="WP_069412106.1">
    <property type="nucleotide sequence ID" value="NZ_JACKUL010000036.1"/>
</dbReference>
<name>A0A1E3RPR7_MYCFV</name>
<evidence type="ECO:0000313" key="2">
    <source>
        <dbReference type="Proteomes" id="UP000094053"/>
    </source>
</evidence>
<evidence type="ECO:0008006" key="3">
    <source>
        <dbReference type="Google" id="ProtNLM"/>
    </source>
</evidence>
<accession>A0A1E3RPR7</accession>